<keyword evidence="2" id="KW-0732">Signal</keyword>
<accession>A0A7S1FW54</accession>
<keyword evidence="1" id="KW-0472">Membrane</keyword>
<keyword evidence="1" id="KW-0812">Transmembrane</keyword>
<dbReference type="EMBL" id="HBFR01028341">
    <property type="protein sequence ID" value="CAD8893363.1"/>
    <property type="molecule type" value="Transcribed_RNA"/>
</dbReference>
<feature type="chain" id="PRO_5030521199" evidence="2">
    <location>
        <begin position="20"/>
        <end position="389"/>
    </location>
</feature>
<reference evidence="3" key="1">
    <citation type="submission" date="2021-01" db="EMBL/GenBank/DDBJ databases">
        <authorList>
            <person name="Corre E."/>
            <person name="Pelletier E."/>
            <person name="Niang G."/>
            <person name="Scheremetjew M."/>
            <person name="Finn R."/>
            <person name="Kale V."/>
            <person name="Holt S."/>
            <person name="Cochrane G."/>
            <person name="Meng A."/>
            <person name="Brown T."/>
            <person name="Cohen L."/>
        </authorList>
    </citation>
    <scope>NUCLEOTIDE SEQUENCE</scope>
    <source>
        <strain evidence="3">308</strain>
    </source>
</reference>
<organism evidence="3">
    <name type="scientific">Corethron hystrix</name>
    <dbReference type="NCBI Taxonomy" id="216773"/>
    <lineage>
        <taxon>Eukaryota</taxon>
        <taxon>Sar</taxon>
        <taxon>Stramenopiles</taxon>
        <taxon>Ochrophyta</taxon>
        <taxon>Bacillariophyta</taxon>
        <taxon>Coscinodiscophyceae</taxon>
        <taxon>Corethrophycidae</taxon>
        <taxon>Corethrales</taxon>
        <taxon>Corethraceae</taxon>
        <taxon>Corethron</taxon>
    </lineage>
</organism>
<evidence type="ECO:0000256" key="2">
    <source>
        <dbReference type="SAM" id="SignalP"/>
    </source>
</evidence>
<evidence type="ECO:0000313" key="3">
    <source>
        <dbReference type="EMBL" id="CAD8893363.1"/>
    </source>
</evidence>
<keyword evidence="1" id="KW-1133">Transmembrane helix</keyword>
<gene>
    <name evidence="3" type="ORF">CHYS00102_LOCUS20572</name>
</gene>
<protein>
    <submittedName>
        <fullName evidence="3">Uncharacterized protein</fullName>
    </submittedName>
</protein>
<feature type="signal peptide" evidence="2">
    <location>
        <begin position="1"/>
        <end position="19"/>
    </location>
</feature>
<dbReference type="AlphaFoldDB" id="A0A7S1FW54"/>
<proteinExistence type="predicted"/>
<evidence type="ECO:0000256" key="1">
    <source>
        <dbReference type="SAM" id="Phobius"/>
    </source>
</evidence>
<sequence length="389" mass="43307">MNFFQPLFFLLAIFPGANAESFQASGEATRHLVSKSRALENGNNHEWMSSYSIKFDSCHDVMQFSQDGSANEVDGSLILDNSLVKYRLCPHDTCQSSKSCKGPEYIVPMADFLNMYVYVKQEEKEAACEKVKGSCYCQDDYMDEDACTSQCYAAAGLTGCDDMYDDDANNNNNNNNGNDYQFNLEDYLNCAQINVYNNNNQYQTQYAVGPYCANNGKSILLGVFSDAYCSTKVSENVFKKAYGFNLPHSTETIVDGGCVKCNERYSYENGNNGNNNNGNGNGNNNGYYDSVNDSCGGIYEVSGRCEEHMDDTISYPDTTACNYIHSVLSSFEVANALRYMNNEGVSMIFTVLKVAWFIFTCVLCYLVLTLQRQKNSQVALSKQVEGSIA</sequence>
<name>A0A7S1FW54_9STRA</name>
<feature type="transmembrane region" description="Helical" evidence="1">
    <location>
        <begin position="347"/>
        <end position="368"/>
    </location>
</feature>